<dbReference type="Proteomes" id="UP000620104">
    <property type="component" value="Unassembled WGS sequence"/>
</dbReference>
<evidence type="ECO:0000313" key="3">
    <source>
        <dbReference type="EMBL" id="GHJ86813.1"/>
    </source>
</evidence>
<keyword evidence="2" id="KW-0812">Transmembrane</keyword>
<keyword evidence="2" id="KW-0472">Membrane</keyword>
<protein>
    <submittedName>
        <fullName evidence="3">Uncharacterized protein</fullName>
    </submittedName>
</protein>
<proteinExistence type="predicted"/>
<reference evidence="3" key="1">
    <citation type="submission" date="2020-07" db="EMBL/GenBank/DDBJ databases">
        <title>Draft Genome Sequence of a Deep-Sea Yeast, Naganishia (Cryptococcus) liquefaciens strain N6.</title>
        <authorList>
            <person name="Han Y.W."/>
            <person name="Kajitani R."/>
            <person name="Morimoto H."/>
            <person name="Parhat M."/>
            <person name="Tsubouchi H."/>
            <person name="Bakenova O."/>
            <person name="Ogata M."/>
            <person name="Argunhan B."/>
            <person name="Aoki R."/>
            <person name="Kajiwara S."/>
            <person name="Itoh T."/>
            <person name="Iwasaki H."/>
        </authorList>
    </citation>
    <scope>NUCLEOTIDE SEQUENCE</scope>
    <source>
        <strain evidence="3">N6</strain>
    </source>
</reference>
<dbReference type="PANTHER" id="PTHR39605:SF1">
    <property type="entry name" value="MAJOR FACILITATOR SUPERFAMILY (MFS) PROFILE DOMAIN-CONTAINING PROTEIN"/>
    <property type="match status" value="1"/>
</dbReference>
<evidence type="ECO:0000256" key="2">
    <source>
        <dbReference type="SAM" id="Phobius"/>
    </source>
</evidence>
<feature type="transmembrane region" description="Helical" evidence="2">
    <location>
        <begin position="186"/>
        <end position="204"/>
    </location>
</feature>
<keyword evidence="2" id="KW-1133">Transmembrane helix</keyword>
<feature type="region of interest" description="Disordered" evidence="1">
    <location>
        <begin position="1"/>
        <end position="44"/>
    </location>
</feature>
<accession>A0A8H3YF12</accession>
<name>A0A8H3YF12_9TREE</name>
<sequence>MSNSTGYPPKTAVELQDMDSQSRLRRKASSLTSDTKEKTFSASGSDPIRAKLPYALENEAESLAQVDDDDAFDVISYWAMGASAWFAVLALPLLLFPRLLVFLSQTQPEGTSFLSKASHHRDQHYDDLTPLEKFLCTQLGLGVTVVMGLCLLAIPSPATPRDFPGLSPYTSLPNATSTSFSSSLRLPITLLISTLLALSSFISYNTPSRAVGSGLTTLLTLGNGAIGVWGWWVGAFGVSAGLRSKKTGADKRTSAFPFKNKTAASEQKKAWKKEHRQ</sequence>
<comment type="caution">
    <text evidence="3">The sequence shown here is derived from an EMBL/GenBank/DDBJ whole genome shotgun (WGS) entry which is preliminary data.</text>
</comment>
<gene>
    <name evidence="3" type="ORF">NliqN6_3215</name>
</gene>
<dbReference type="EMBL" id="BLZA01000019">
    <property type="protein sequence ID" value="GHJ86813.1"/>
    <property type="molecule type" value="Genomic_DNA"/>
</dbReference>
<dbReference type="OrthoDB" id="2550114at2759"/>
<evidence type="ECO:0000313" key="4">
    <source>
        <dbReference type="Proteomes" id="UP000620104"/>
    </source>
</evidence>
<dbReference type="AlphaFoldDB" id="A0A8H3YF12"/>
<feature type="region of interest" description="Disordered" evidence="1">
    <location>
        <begin position="246"/>
        <end position="277"/>
    </location>
</feature>
<evidence type="ECO:0000256" key="1">
    <source>
        <dbReference type="SAM" id="MobiDB-lite"/>
    </source>
</evidence>
<dbReference type="PANTHER" id="PTHR39605">
    <property type="entry name" value="MAJOR FACILITATOR SUPERFAMILY (MFS) PROFILE DOMAIN-CONTAINING PROTEIN"/>
    <property type="match status" value="1"/>
</dbReference>
<keyword evidence="4" id="KW-1185">Reference proteome</keyword>
<organism evidence="3 4">
    <name type="scientific">Naganishia liquefaciens</name>
    <dbReference type="NCBI Taxonomy" id="104408"/>
    <lineage>
        <taxon>Eukaryota</taxon>
        <taxon>Fungi</taxon>
        <taxon>Dikarya</taxon>
        <taxon>Basidiomycota</taxon>
        <taxon>Agaricomycotina</taxon>
        <taxon>Tremellomycetes</taxon>
        <taxon>Filobasidiales</taxon>
        <taxon>Filobasidiaceae</taxon>
        <taxon>Naganishia</taxon>
    </lineage>
</organism>
<feature type="transmembrane region" description="Helical" evidence="2">
    <location>
        <begin position="75"/>
        <end position="96"/>
    </location>
</feature>